<dbReference type="Proteomes" id="UP000467841">
    <property type="component" value="Unassembled WGS sequence"/>
</dbReference>
<accession>A0A6D2IKS2</accession>
<evidence type="ECO:0000313" key="2">
    <source>
        <dbReference type="EMBL" id="CAA7025713.1"/>
    </source>
</evidence>
<keyword evidence="3" id="KW-1185">Reference proteome</keyword>
<proteinExistence type="predicted"/>
<dbReference type="EMBL" id="CACVBM020001032">
    <property type="protein sequence ID" value="CAA7025713.1"/>
    <property type="molecule type" value="Genomic_DNA"/>
</dbReference>
<dbReference type="InterPro" id="IPR005162">
    <property type="entry name" value="Retrotrans_gag_dom"/>
</dbReference>
<dbReference type="AlphaFoldDB" id="A0A6D2IKS2"/>
<sequence length="213" mass="24174">MSDSDNQEEGDNPATRYILLGGQHGHPPIHDGVNDQIDNCFPKEPVRIDKEVMGDFDSNPALLTNRNLIHPPLSEGRSYEILPEVIALVNKNQFQGRPQENPLEQIDAFEEICGTISADGAPKEYLKCKLFSFTLTGKALKMGEVSFSSIHNYLERVQRGILRHFFTKQRAYLLREKISNFQQGPVEPFHEALESFKNYTRECPNHGLSYGNL</sequence>
<feature type="domain" description="Retrotransposon gag" evidence="1">
    <location>
        <begin position="129"/>
        <end position="209"/>
    </location>
</feature>
<dbReference type="OrthoDB" id="781595at2759"/>
<reference evidence="2" key="1">
    <citation type="submission" date="2020-01" db="EMBL/GenBank/DDBJ databases">
        <authorList>
            <person name="Mishra B."/>
        </authorList>
    </citation>
    <scope>NUCLEOTIDE SEQUENCE [LARGE SCALE GENOMIC DNA]</scope>
</reference>
<evidence type="ECO:0000313" key="3">
    <source>
        <dbReference type="Proteomes" id="UP000467841"/>
    </source>
</evidence>
<name>A0A6D2IKS2_9BRAS</name>
<evidence type="ECO:0000259" key="1">
    <source>
        <dbReference type="Pfam" id="PF03732"/>
    </source>
</evidence>
<protein>
    <recommendedName>
        <fullName evidence="1">Retrotransposon gag domain-containing protein</fullName>
    </recommendedName>
</protein>
<dbReference type="PANTHER" id="PTHR33223">
    <property type="entry name" value="CCHC-TYPE DOMAIN-CONTAINING PROTEIN"/>
    <property type="match status" value="1"/>
</dbReference>
<dbReference type="Pfam" id="PF03732">
    <property type="entry name" value="Retrotrans_gag"/>
    <property type="match status" value="1"/>
</dbReference>
<dbReference type="PANTHER" id="PTHR33223:SF11">
    <property type="entry name" value="ELEMENT PROTEIN, PUTATIVE-RELATED"/>
    <property type="match status" value="1"/>
</dbReference>
<gene>
    <name evidence="2" type="ORF">MERR_LOCUS12948</name>
</gene>
<comment type="caution">
    <text evidence="2">The sequence shown here is derived from an EMBL/GenBank/DDBJ whole genome shotgun (WGS) entry which is preliminary data.</text>
</comment>
<organism evidence="2 3">
    <name type="scientific">Microthlaspi erraticum</name>
    <dbReference type="NCBI Taxonomy" id="1685480"/>
    <lineage>
        <taxon>Eukaryota</taxon>
        <taxon>Viridiplantae</taxon>
        <taxon>Streptophyta</taxon>
        <taxon>Embryophyta</taxon>
        <taxon>Tracheophyta</taxon>
        <taxon>Spermatophyta</taxon>
        <taxon>Magnoliopsida</taxon>
        <taxon>eudicotyledons</taxon>
        <taxon>Gunneridae</taxon>
        <taxon>Pentapetalae</taxon>
        <taxon>rosids</taxon>
        <taxon>malvids</taxon>
        <taxon>Brassicales</taxon>
        <taxon>Brassicaceae</taxon>
        <taxon>Coluteocarpeae</taxon>
        <taxon>Microthlaspi</taxon>
    </lineage>
</organism>